<protein>
    <submittedName>
        <fullName evidence="2">GNAT superfamily N-acetyltransferase</fullName>
    </submittedName>
</protein>
<organism evidence="2 3">
    <name type="scientific">Fontibacillus solani</name>
    <dbReference type="NCBI Taxonomy" id="1572857"/>
    <lineage>
        <taxon>Bacteria</taxon>
        <taxon>Bacillati</taxon>
        <taxon>Bacillota</taxon>
        <taxon>Bacilli</taxon>
        <taxon>Bacillales</taxon>
        <taxon>Paenibacillaceae</taxon>
        <taxon>Fontibacillus</taxon>
    </lineage>
</organism>
<dbReference type="InterPro" id="IPR000182">
    <property type="entry name" value="GNAT_dom"/>
</dbReference>
<evidence type="ECO:0000313" key="2">
    <source>
        <dbReference type="EMBL" id="MBA9086840.1"/>
    </source>
</evidence>
<reference evidence="2 3" key="1">
    <citation type="submission" date="2020-08" db="EMBL/GenBank/DDBJ databases">
        <title>Genomic Encyclopedia of Type Strains, Phase III (KMG-III): the genomes of soil and plant-associated and newly described type strains.</title>
        <authorList>
            <person name="Whitman W."/>
        </authorList>
    </citation>
    <scope>NUCLEOTIDE SEQUENCE [LARGE SCALE GENOMIC DNA]</scope>
    <source>
        <strain evidence="2 3">CECT 8693</strain>
    </source>
</reference>
<dbReference type="AlphaFoldDB" id="A0A7W3XSS4"/>
<evidence type="ECO:0000259" key="1">
    <source>
        <dbReference type="PROSITE" id="PS51186"/>
    </source>
</evidence>
<comment type="caution">
    <text evidence="2">The sequence shown here is derived from an EMBL/GenBank/DDBJ whole genome shotgun (WGS) entry which is preliminary data.</text>
</comment>
<dbReference type="Proteomes" id="UP000567067">
    <property type="component" value="Unassembled WGS sequence"/>
</dbReference>
<dbReference type="PROSITE" id="PS51186">
    <property type="entry name" value="GNAT"/>
    <property type="match status" value="1"/>
</dbReference>
<dbReference type="CDD" id="cd04301">
    <property type="entry name" value="NAT_SF"/>
    <property type="match status" value="1"/>
</dbReference>
<keyword evidence="3" id="KW-1185">Reference proteome</keyword>
<dbReference type="SUPFAM" id="SSF55729">
    <property type="entry name" value="Acyl-CoA N-acyltransferases (Nat)"/>
    <property type="match status" value="1"/>
</dbReference>
<keyword evidence="2" id="KW-0808">Transferase</keyword>
<feature type="domain" description="N-acetyltransferase" evidence="1">
    <location>
        <begin position="150"/>
        <end position="285"/>
    </location>
</feature>
<dbReference type="GO" id="GO:0016747">
    <property type="term" value="F:acyltransferase activity, transferring groups other than amino-acyl groups"/>
    <property type="evidence" value="ECO:0007669"/>
    <property type="project" value="InterPro"/>
</dbReference>
<name>A0A7W3XSS4_9BACL</name>
<proteinExistence type="predicted"/>
<evidence type="ECO:0000313" key="3">
    <source>
        <dbReference type="Proteomes" id="UP000567067"/>
    </source>
</evidence>
<accession>A0A7W3XSS4</accession>
<dbReference type="Gene3D" id="3.40.630.30">
    <property type="match status" value="1"/>
</dbReference>
<dbReference type="InterPro" id="IPR016181">
    <property type="entry name" value="Acyl_CoA_acyltransferase"/>
</dbReference>
<dbReference type="RefSeq" id="WP_312870050.1">
    <property type="nucleotide sequence ID" value="NZ_JACJIP010000023.1"/>
</dbReference>
<dbReference type="EMBL" id="JACJIP010000023">
    <property type="protein sequence ID" value="MBA9086840.1"/>
    <property type="molecule type" value="Genomic_DNA"/>
</dbReference>
<gene>
    <name evidence="2" type="ORF">FHR92_003320</name>
</gene>
<sequence length="285" mass="33075">MNTETLYCISKKKGELLLLSIPSNQLIKEIEKSEMNYMYDRMIAIQGRFNNPEGIEVDKYGDALVIYSRTMPWASFNTVKGVTSEDIEHIDSIIEFYRARNRKFQFEIVPSLVDQNYLKYLSDQGFYQSGFHSSLYIEPRVFKKDCNDKLRIEELQEDQFTLYATIHCRGAGLTDEGIPYVAENNKVLYNRPGWKFFIAYMNEIPAAVGVMHMEDDIASLTFATTLPEYRNQGLQQSLIKRRIEEAGQNKCRLVVGQCAFLSQSHRNMERVGMKIGYIRASWTEK</sequence>